<reference evidence="2" key="1">
    <citation type="journal article" date="2014" name="Front. Microbiol.">
        <title>High frequency of phylogenetically diverse reductive dehalogenase-homologous genes in deep subseafloor sedimentary metagenomes.</title>
        <authorList>
            <person name="Kawai M."/>
            <person name="Futagami T."/>
            <person name="Toyoda A."/>
            <person name="Takaki Y."/>
            <person name="Nishi S."/>
            <person name="Hori S."/>
            <person name="Arai W."/>
            <person name="Tsubouchi T."/>
            <person name="Morono Y."/>
            <person name="Uchiyama I."/>
            <person name="Ito T."/>
            <person name="Fujiyama A."/>
            <person name="Inagaki F."/>
            <person name="Takami H."/>
        </authorList>
    </citation>
    <scope>NUCLEOTIDE SEQUENCE</scope>
    <source>
        <strain evidence="2">Expedition CK06-06</strain>
    </source>
</reference>
<protein>
    <recommendedName>
        <fullName evidence="1">Cysteine-rich domain-containing protein</fullName>
    </recommendedName>
</protein>
<comment type="caution">
    <text evidence="2">The sequence shown here is derived from an EMBL/GenBank/DDBJ whole genome shotgun (WGS) entry which is preliminary data.</text>
</comment>
<gene>
    <name evidence="2" type="ORF">S01H1_58100</name>
</gene>
<name>X0VWQ9_9ZZZZ</name>
<feature type="domain" description="Cysteine-rich" evidence="1">
    <location>
        <begin position="72"/>
        <end position="144"/>
    </location>
</feature>
<dbReference type="GO" id="GO:0016491">
    <property type="term" value="F:oxidoreductase activity"/>
    <property type="evidence" value="ECO:0007669"/>
    <property type="project" value="UniProtKB-ARBA"/>
</dbReference>
<sequence>LALPQRAETIFFAGCGYQYTSDLEALMSLIRRMDKSAIGAELPMRIAGFQKKLGTDLTGIYRKVTAKGGDSETQPLRAAVKVLSNLGVKFGYLADDEPCCGAPLYYTGLQREFAQNAQEMYKKLKSIGVKRIISIVPYCTYALRNLFPLCVDGYDLEVKHFSEVVLENISSRELRFPREVKVTYHDPCQLARHLELIEEPRKILKAIKGIELVETEWTKGEWATCCGGGGGFEVVFPELSQILATNRVKELVETGA</sequence>
<dbReference type="AlphaFoldDB" id="X0VWQ9"/>
<evidence type="ECO:0000259" key="1">
    <source>
        <dbReference type="Pfam" id="PF02754"/>
    </source>
</evidence>
<proteinExistence type="predicted"/>
<feature type="domain" description="Cysteine-rich" evidence="1">
    <location>
        <begin position="182"/>
        <end position="256"/>
    </location>
</feature>
<dbReference type="PANTHER" id="PTHR43255">
    <property type="entry name" value="IRON-SULFUR-BINDING OXIDOREDUCTASE FADF-RELATED-RELATED"/>
    <property type="match status" value="1"/>
</dbReference>
<dbReference type="InterPro" id="IPR004017">
    <property type="entry name" value="Cys_rich_dom"/>
</dbReference>
<dbReference type="EMBL" id="BARS01037930">
    <property type="protein sequence ID" value="GAG16878.1"/>
    <property type="molecule type" value="Genomic_DNA"/>
</dbReference>
<dbReference type="GO" id="GO:0005886">
    <property type="term" value="C:plasma membrane"/>
    <property type="evidence" value="ECO:0007669"/>
    <property type="project" value="TreeGrafter"/>
</dbReference>
<feature type="non-terminal residue" evidence="2">
    <location>
        <position position="1"/>
    </location>
</feature>
<accession>X0VWQ9</accession>
<feature type="non-terminal residue" evidence="2">
    <location>
        <position position="256"/>
    </location>
</feature>
<evidence type="ECO:0000313" key="2">
    <source>
        <dbReference type="EMBL" id="GAG16878.1"/>
    </source>
</evidence>
<dbReference type="PANTHER" id="PTHR43255:SF2">
    <property type="entry name" value="HETERODISULFIDE REDUCTASE RELATED PROTEIN"/>
    <property type="match status" value="1"/>
</dbReference>
<dbReference type="Pfam" id="PF02754">
    <property type="entry name" value="CCG"/>
    <property type="match status" value="2"/>
</dbReference>
<dbReference type="InterPro" id="IPR051460">
    <property type="entry name" value="HdrC_iron-sulfur_subunit"/>
</dbReference>
<organism evidence="2">
    <name type="scientific">marine sediment metagenome</name>
    <dbReference type="NCBI Taxonomy" id="412755"/>
    <lineage>
        <taxon>unclassified sequences</taxon>
        <taxon>metagenomes</taxon>
        <taxon>ecological metagenomes</taxon>
    </lineage>
</organism>